<keyword evidence="2" id="KW-1185">Reference proteome</keyword>
<sequence length="109" mass="12653">MSEFLYCHDPLDEEVGEFLLHLGNPGALIKIIPLEDEEAIDSEEFIHKIFIYENEDGDSESYQLIFTPLATAMESPASPSSERIHEVLESAWEYWTEVLNWEEDEDDEE</sequence>
<name>A0A4Q1D2E4_9BACT</name>
<reference evidence="1 2" key="1">
    <citation type="submission" date="2019-01" db="EMBL/GenBank/DDBJ databases">
        <title>Filimonas sp. strain TTM-71.</title>
        <authorList>
            <person name="Chen W.-M."/>
        </authorList>
    </citation>
    <scope>NUCLEOTIDE SEQUENCE [LARGE SCALE GENOMIC DNA]</scope>
    <source>
        <strain evidence="1 2">TTM-71</strain>
    </source>
</reference>
<protein>
    <submittedName>
        <fullName evidence="1">Uncharacterized protein</fullName>
    </submittedName>
</protein>
<dbReference type="Proteomes" id="UP000290545">
    <property type="component" value="Unassembled WGS sequence"/>
</dbReference>
<dbReference type="EMBL" id="SDHZ01000003">
    <property type="protein sequence ID" value="RXK81954.1"/>
    <property type="molecule type" value="Genomic_DNA"/>
</dbReference>
<gene>
    <name evidence="1" type="ORF">ESB13_19435</name>
</gene>
<dbReference type="AlphaFoldDB" id="A0A4Q1D2E4"/>
<dbReference type="OrthoDB" id="673962at2"/>
<organism evidence="1 2">
    <name type="scientific">Filimonas effusa</name>
    <dbReference type="NCBI Taxonomy" id="2508721"/>
    <lineage>
        <taxon>Bacteria</taxon>
        <taxon>Pseudomonadati</taxon>
        <taxon>Bacteroidota</taxon>
        <taxon>Chitinophagia</taxon>
        <taxon>Chitinophagales</taxon>
        <taxon>Chitinophagaceae</taxon>
        <taxon>Filimonas</taxon>
    </lineage>
</organism>
<proteinExistence type="predicted"/>
<evidence type="ECO:0000313" key="1">
    <source>
        <dbReference type="EMBL" id="RXK81954.1"/>
    </source>
</evidence>
<accession>A0A4Q1D2E4</accession>
<comment type="caution">
    <text evidence="1">The sequence shown here is derived from an EMBL/GenBank/DDBJ whole genome shotgun (WGS) entry which is preliminary data.</text>
</comment>
<dbReference type="RefSeq" id="WP_129005351.1">
    <property type="nucleotide sequence ID" value="NZ_SDHZ01000003.1"/>
</dbReference>
<evidence type="ECO:0000313" key="2">
    <source>
        <dbReference type="Proteomes" id="UP000290545"/>
    </source>
</evidence>